<evidence type="ECO:0000256" key="14">
    <source>
        <dbReference type="ARBA" id="ARBA00038929"/>
    </source>
</evidence>
<evidence type="ECO:0000256" key="15">
    <source>
        <dbReference type="ARBA" id="ARBA00041260"/>
    </source>
</evidence>
<evidence type="ECO:0000256" key="13">
    <source>
        <dbReference type="ARBA" id="ARBA00037126"/>
    </source>
</evidence>
<sequence length="799" mass="87318">MAQPNANPHNVDYESLPLNAQGLPPSPQAPYYNPPQLGQHGSPSEVALTDPTVQTRFLGAARYDEPGGYSPRDSFASSHRTGSGNDLNSEYAGSAYALNPLSSRTNPPYRDYGNDGYESDHDQMNAEAARGGRRNYLAEKQSMYGPPKAKSSRKVIILAIIAAIILLALAVGIPLYFAVFKPKSKDAAPEGTVSPESKDVEDPIDVKPVSALVTGGDGSTVTLDDGSTMVYRNRFGGHWYYDENDPYNNGARAQAWTPALNETFNYGVDKMRGVNLGGWLNTEPFIVPALYEKYVNTSTVAVDEWTLSLAMRADTAGGGINQLEEHYKTFITERDFAEIADAGLNYVRIPIGYWAVEVKEGEPFFEKVSWTYFLKAIKWARKYGLRINLDLHAVPGSQNPWNHSGRRGQANFLNGPMGLANAQRTLDIIRVIAEFISQDQYKDVVTMFGIMNEPRGPDVGEEQLSRFYLESYNIIRRASGVGEGKGPIISFHDGFWPLDRWANFLPQADRIAMDAHKYLAFNDDQFDQPMSAFATAPCSAWGAEFNASMGTVGLTGAGEWSNAINDCGLYLNEVDEGARYEGRYRNNGRRVGSCETWTDWTRYSASMKNDIKQFAMASMDAFQNYFFWTWKIGNSSVSGRVQTPAWSYQLGLHNGWMPQDPREADGVCGNIAPWLPPLRPWQTGGAGAGQIPAAVTSSLAWPPPSIINAGAASLLPTYVPTGVIPTLTAPTPTGSSMTARPDPGNGWANPGDTAGYMTEAAGCSYLDPWVGPTGQIPVPLCTAAARRNVLPAPEPTHIL</sequence>
<dbReference type="SUPFAM" id="SSF51445">
    <property type="entry name" value="(Trans)glycosidases"/>
    <property type="match status" value="1"/>
</dbReference>
<dbReference type="InterPro" id="IPR017853">
    <property type="entry name" value="GH"/>
</dbReference>
<keyword evidence="8 17" id="KW-0472">Membrane</keyword>
<feature type="domain" description="Glycoside hydrolase family 5" evidence="18">
    <location>
        <begin position="320"/>
        <end position="525"/>
    </location>
</feature>
<dbReference type="InterPro" id="IPR001547">
    <property type="entry name" value="Glyco_hydro_5"/>
</dbReference>
<evidence type="ECO:0000256" key="16">
    <source>
        <dbReference type="SAM" id="MobiDB-lite"/>
    </source>
</evidence>
<evidence type="ECO:0000256" key="4">
    <source>
        <dbReference type="ARBA" id="ARBA00022692"/>
    </source>
</evidence>
<evidence type="ECO:0000259" key="18">
    <source>
        <dbReference type="Pfam" id="PF00150"/>
    </source>
</evidence>
<protein>
    <recommendedName>
        <fullName evidence="14">glucan 1,3-beta-glucosidase</fullName>
        <ecNumber evidence="14">3.2.1.58</ecNumber>
    </recommendedName>
    <alternativeName>
        <fullName evidence="15">Exo-1,3-beta-glucanase D</fullName>
    </alternativeName>
</protein>
<feature type="compositionally biased region" description="Polar residues" evidence="16">
    <location>
        <begin position="729"/>
        <end position="738"/>
    </location>
</feature>
<evidence type="ECO:0000256" key="3">
    <source>
        <dbReference type="ARBA" id="ARBA00022475"/>
    </source>
</evidence>
<dbReference type="PANTHER" id="PTHR31297">
    <property type="entry name" value="GLUCAN ENDO-1,6-BETA-GLUCOSIDASE B"/>
    <property type="match status" value="1"/>
</dbReference>
<proteinExistence type="inferred from homology"/>
<evidence type="ECO:0000313" key="20">
    <source>
        <dbReference type="Proteomes" id="UP001556367"/>
    </source>
</evidence>
<feature type="region of interest" description="Disordered" evidence="16">
    <location>
        <begin position="1"/>
        <end position="49"/>
    </location>
</feature>
<feature type="region of interest" description="Disordered" evidence="16">
    <location>
        <begin position="729"/>
        <end position="748"/>
    </location>
</feature>
<accession>A0ABR3JUE5</accession>
<evidence type="ECO:0000256" key="17">
    <source>
        <dbReference type="SAM" id="Phobius"/>
    </source>
</evidence>
<organism evidence="19 20">
    <name type="scientific">Hohenbuehelia grisea</name>
    <dbReference type="NCBI Taxonomy" id="104357"/>
    <lineage>
        <taxon>Eukaryota</taxon>
        <taxon>Fungi</taxon>
        <taxon>Dikarya</taxon>
        <taxon>Basidiomycota</taxon>
        <taxon>Agaricomycotina</taxon>
        <taxon>Agaricomycetes</taxon>
        <taxon>Agaricomycetidae</taxon>
        <taxon>Agaricales</taxon>
        <taxon>Pleurotineae</taxon>
        <taxon>Pleurotaceae</taxon>
        <taxon>Hohenbuehelia</taxon>
    </lineage>
</organism>
<dbReference type="Gene3D" id="3.20.20.80">
    <property type="entry name" value="Glycosidases"/>
    <property type="match status" value="1"/>
</dbReference>
<reference evidence="20" key="1">
    <citation type="submission" date="2024-06" db="EMBL/GenBank/DDBJ databases">
        <title>Multi-omics analyses provide insights into the biosynthesis of the anticancer antibiotic pleurotin in Hohenbuehelia grisea.</title>
        <authorList>
            <person name="Weaver J.A."/>
            <person name="Alberti F."/>
        </authorList>
    </citation>
    <scope>NUCLEOTIDE SEQUENCE [LARGE SCALE GENOMIC DNA]</scope>
    <source>
        <strain evidence="20">T-177</strain>
    </source>
</reference>
<feature type="compositionally biased region" description="Polar residues" evidence="16">
    <location>
        <begin position="75"/>
        <end position="88"/>
    </location>
</feature>
<evidence type="ECO:0000256" key="2">
    <source>
        <dbReference type="ARBA" id="ARBA00005641"/>
    </source>
</evidence>
<keyword evidence="3" id="KW-1003">Cell membrane</keyword>
<gene>
    <name evidence="19" type="ORF">HGRIS_014660</name>
</gene>
<keyword evidence="4 17" id="KW-0812">Transmembrane</keyword>
<name>A0ABR3JUE5_9AGAR</name>
<keyword evidence="6" id="KW-0735">Signal-anchor</keyword>
<dbReference type="Pfam" id="PF00150">
    <property type="entry name" value="Cellulase"/>
    <property type="match status" value="1"/>
</dbReference>
<keyword evidence="10" id="KW-0326">Glycosidase</keyword>
<evidence type="ECO:0000256" key="6">
    <source>
        <dbReference type="ARBA" id="ARBA00022968"/>
    </source>
</evidence>
<evidence type="ECO:0000256" key="10">
    <source>
        <dbReference type="ARBA" id="ARBA00023295"/>
    </source>
</evidence>
<keyword evidence="9" id="KW-0325">Glycoprotein</keyword>
<evidence type="ECO:0000256" key="9">
    <source>
        <dbReference type="ARBA" id="ARBA00023180"/>
    </source>
</evidence>
<evidence type="ECO:0000256" key="8">
    <source>
        <dbReference type="ARBA" id="ARBA00023136"/>
    </source>
</evidence>
<keyword evidence="7 17" id="KW-1133">Transmembrane helix</keyword>
<dbReference type="EMBL" id="JASNQZ010000003">
    <property type="protein sequence ID" value="KAL0959412.1"/>
    <property type="molecule type" value="Genomic_DNA"/>
</dbReference>
<evidence type="ECO:0000256" key="11">
    <source>
        <dbReference type="ARBA" id="ARBA00023316"/>
    </source>
</evidence>
<feature type="transmembrane region" description="Helical" evidence="17">
    <location>
        <begin position="155"/>
        <end position="177"/>
    </location>
</feature>
<dbReference type="EC" id="3.2.1.58" evidence="14"/>
<keyword evidence="5" id="KW-0378">Hydrolase</keyword>
<keyword evidence="20" id="KW-1185">Reference proteome</keyword>
<comment type="similarity">
    <text evidence="2">Belongs to the glycosyl hydrolase 5 (cellulase A) family.</text>
</comment>
<evidence type="ECO:0000256" key="1">
    <source>
        <dbReference type="ARBA" id="ARBA00004401"/>
    </source>
</evidence>
<comment type="catalytic activity">
    <reaction evidence="12">
        <text>Successive hydrolysis of beta-D-glucose units from the non-reducing ends of (1-&gt;3)-beta-D-glucans, releasing alpha-glucose.</text>
        <dbReference type="EC" id="3.2.1.58"/>
    </reaction>
</comment>
<evidence type="ECO:0000256" key="5">
    <source>
        <dbReference type="ARBA" id="ARBA00022801"/>
    </source>
</evidence>
<comment type="caution">
    <text evidence="19">The sequence shown here is derived from an EMBL/GenBank/DDBJ whole genome shotgun (WGS) entry which is preliminary data.</text>
</comment>
<evidence type="ECO:0000256" key="7">
    <source>
        <dbReference type="ARBA" id="ARBA00022989"/>
    </source>
</evidence>
<evidence type="ECO:0000313" key="19">
    <source>
        <dbReference type="EMBL" id="KAL0959412.1"/>
    </source>
</evidence>
<dbReference type="PANTHER" id="PTHR31297:SF34">
    <property type="entry name" value="GLUCAN 1,3-BETA-GLUCOSIDASE 2"/>
    <property type="match status" value="1"/>
</dbReference>
<dbReference type="Proteomes" id="UP001556367">
    <property type="component" value="Unassembled WGS sequence"/>
</dbReference>
<evidence type="ECO:0000256" key="12">
    <source>
        <dbReference type="ARBA" id="ARBA00036824"/>
    </source>
</evidence>
<comment type="function">
    <text evidence="13">Glucosidase involved in the degradation of cellulosic biomass. Active on lichenan.</text>
</comment>
<comment type="subcellular location">
    <subcellularLocation>
        <location evidence="1">Cell membrane</location>
        <topology evidence="1">Single-pass type II membrane protein</topology>
    </subcellularLocation>
</comment>
<keyword evidence="11" id="KW-0961">Cell wall biogenesis/degradation</keyword>
<dbReference type="InterPro" id="IPR050386">
    <property type="entry name" value="Glycosyl_hydrolase_5"/>
</dbReference>
<feature type="region of interest" description="Disordered" evidence="16">
    <location>
        <begin position="62"/>
        <end position="88"/>
    </location>
</feature>